<reference evidence="7 8" key="1">
    <citation type="submission" date="2024-11" db="EMBL/GenBank/DDBJ databases">
        <title>Adaptive evolution of stress response genes in parasites aligns with host niche diversity.</title>
        <authorList>
            <person name="Hahn C."/>
            <person name="Resl P."/>
        </authorList>
    </citation>
    <scope>NUCLEOTIDE SEQUENCE [LARGE SCALE GENOMIC DNA]</scope>
    <source>
        <strain evidence="7">EGGRZ-B1_66</strain>
        <tissue evidence="7">Body</tissue>
    </source>
</reference>
<evidence type="ECO:0000256" key="5">
    <source>
        <dbReference type="ARBA" id="ARBA00078986"/>
    </source>
</evidence>
<dbReference type="PANTHER" id="PTHR12387:SF0">
    <property type="entry name" value="26S PROTEASOME NON-ATPASE REGULATORY SUBUNIT 8"/>
    <property type="match status" value="1"/>
</dbReference>
<dbReference type="GO" id="GO:0000502">
    <property type="term" value="C:proteasome complex"/>
    <property type="evidence" value="ECO:0007669"/>
    <property type="project" value="UniProtKB-KW"/>
</dbReference>
<evidence type="ECO:0000259" key="6">
    <source>
        <dbReference type="Pfam" id="PF10075"/>
    </source>
</evidence>
<evidence type="ECO:0000256" key="4">
    <source>
        <dbReference type="ARBA" id="ARBA00062283"/>
    </source>
</evidence>
<comment type="caution">
    <text evidence="7">The sequence shown here is derived from an EMBL/GenBank/DDBJ whole genome shotgun (WGS) entry which is preliminary data.</text>
</comment>
<dbReference type="AlphaFoldDB" id="A0ABD2PUB5"/>
<evidence type="ECO:0000313" key="7">
    <source>
        <dbReference type="EMBL" id="KAL3311057.1"/>
    </source>
</evidence>
<evidence type="ECO:0000256" key="3">
    <source>
        <dbReference type="ARBA" id="ARBA00022942"/>
    </source>
</evidence>
<name>A0ABD2PUB5_9PLAT</name>
<dbReference type="InterPro" id="IPR006746">
    <property type="entry name" value="26S_Psome_Rpn12"/>
</dbReference>
<comment type="similarity">
    <text evidence="1">Belongs to the proteasome subunit S14 family.</text>
</comment>
<comment type="subunit">
    <text evidence="4">Component of the 19S proteasome regulatory particle complex. The 26S proteasome consists of a 20S core particle (CP) and two 19S regulatory subunits (RP). The regulatory particle is made of a lid composed of 9 subunits including PSMD8, a base containing 6 ATPases and few additional components. Interacts with DDI2. Interacts with TASOR.</text>
</comment>
<evidence type="ECO:0000313" key="8">
    <source>
        <dbReference type="Proteomes" id="UP001626550"/>
    </source>
</evidence>
<protein>
    <recommendedName>
        <fullName evidence="2">26S proteasome non-ATPase regulatory subunit 8</fullName>
    </recommendedName>
    <alternativeName>
        <fullName evidence="5">26S proteasome regulatory subunit RPN12</fullName>
    </alternativeName>
</protein>
<accession>A0ABD2PUB5</accession>
<dbReference type="Gene3D" id="1.25.40.990">
    <property type="match status" value="1"/>
</dbReference>
<dbReference type="Proteomes" id="UP001626550">
    <property type="component" value="Unassembled WGS sequence"/>
</dbReference>
<gene>
    <name evidence="7" type="primary">PSMD8</name>
    <name evidence="7" type="ORF">Ciccas_010369</name>
</gene>
<dbReference type="FunFam" id="1.25.40.990:FF:000001">
    <property type="entry name" value="26S proteasome non-ATPase regulatory subunit"/>
    <property type="match status" value="1"/>
</dbReference>
<evidence type="ECO:0000256" key="2">
    <source>
        <dbReference type="ARBA" id="ARBA00014939"/>
    </source>
</evidence>
<keyword evidence="8" id="KW-1185">Reference proteome</keyword>
<dbReference type="EMBL" id="JBJKFK010002474">
    <property type="protein sequence ID" value="KAL3311057.1"/>
    <property type="molecule type" value="Genomic_DNA"/>
</dbReference>
<dbReference type="InterPro" id="IPR033464">
    <property type="entry name" value="CSN8_PSD8_EIF3K"/>
</dbReference>
<organism evidence="7 8">
    <name type="scientific">Cichlidogyrus casuarinus</name>
    <dbReference type="NCBI Taxonomy" id="1844966"/>
    <lineage>
        <taxon>Eukaryota</taxon>
        <taxon>Metazoa</taxon>
        <taxon>Spiralia</taxon>
        <taxon>Lophotrochozoa</taxon>
        <taxon>Platyhelminthes</taxon>
        <taxon>Monogenea</taxon>
        <taxon>Monopisthocotylea</taxon>
        <taxon>Dactylogyridea</taxon>
        <taxon>Ancyrocephalidae</taxon>
        <taxon>Cichlidogyrus</taxon>
    </lineage>
</organism>
<feature type="domain" description="CSN8/PSMD8/EIF3K" evidence="6">
    <location>
        <begin position="105"/>
        <end position="243"/>
    </location>
</feature>
<sequence length="266" mass="30874">MSQPNIEEVIKKFQDLTKAWSKSNKDVQYCENAVKSLRLDLIKFAYLPTNEVKATRRELLIARDTLEIAAYLALEKKDTATFTDIISQLKPYYLDYKDSLPDAPHKYELLGLNLLRLLAEGKLAAFHTELEWLSKEEIEGNIYINHPVSMEQYLMEGNFHKLFLSKSNVPSEKYNFFVDILLNTVRGEISSVISSAYNELKLEDATKLLMLRTPEECKAYGSSQKWKLENNVYRFEKSKEHKEDDVAAKDVIQVMLDYTKELDQII</sequence>
<dbReference type="Pfam" id="PF10075">
    <property type="entry name" value="CSN8_PSD8_EIF3K"/>
    <property type="match status" value="1"/>
</dbReference>
<dbReference type="PANTHER" id="PTHR12387">
    <property type="entry name" value="26S PROTEASOME NON-ATPASE REGULATORY SUBUNIT 8"/>
    <property type="match status" value="1"/>
</dbReference>
<keyword evidence="3 7" id="KW-0647">Proteasome</keyword>
<evidence type="ECO:0000256" key="1">
    <source>
        <dbReference type="ARBA" id="ARBA00009627"/>
    </source>
</evidence>
<proteinExistence type="inferred from homology"/>